<gene>
    <name evidence="2" type="ORF">um01234</name>
</gene>
<dbReference type="AlphaFoldDB" id="G3CJV9"/>
<protein>
    <recommendedName>
        <fullName evidence="3">F-box domain-containing protein</fullName>
    </recommendedName>
</protein>
<dbReference type="VEuPathDB" id="FungiDB:UMAG_01234"/>
<feature type="signal peptide" evidence="1">
    <location>
        <begin position="1"/>
        <end position="23"/>
    </location>
</feature>
<organism evidence="2">
    <name type="scientific">Mycosarcoma maydis</name>
    <name type="common">Corn smut fungus</name>
    <name type="synonym">Ustilago maydis</name>
    <dbReference type="NCBI Taxonomy" id="5270"/>
    <lineage>
        <taxon>Eukaryota</taxon>
        <taxon>Fungi</taxon>
        <taxon>Dikarya</taxon>
        <taxon>Basidiomycota</taxon>
        <taxon>Ustilaginomycotina</taxon>
        <taxon>Ustilaginomycetes</taxon>
        <taxon>Ustilaginales</taxon>
        <taxon>Ustilaginaceae</taxon>
        <taxon>Mycosarcoma</taxon>
    </lineage>
</organism>
<dbReference type="EMBL" id="HQ002874">
    <property type="protein sequence ID" value="AEN25720.1"/>
    <property type="molecule type" value="Genomic_DNA"/>
</dbReference>
<reference evidence="2" key="1">
    <citation type="journal article" date="2014" name="PLoS ONE">
        <title>Patterns of Variation at Ustilago maydis Virulence Clusters 2A and 19A Largely Reflect the Demographic History of Its Populations.</title>
        <authorList>
            <person name="Kellner R."/>
            <person name="Hanschke C."/>
            <person name="Begerow D."/>
        </authorList>
    </citation>
    <scope>NUCLEOTIDE SEQUENCE</scope>
    <source>
        <strain evidence="2">RK124</strain>
    </source>
</reference>
<evidence type="ECO:0000313" key="2">
    <source>
        <dbReference type="EMBL" id="AEN25720.1"/>
    </source>
</evidence>
<feature type="chain" id="PRO_5003443013" description="F-box domain-containing protein" evidence="1">
    <location>
        <begin position="24"/>
        <end position="441"/>
    </location>
</feature>
<sequence length="441" mass="49841">MSGISRLLRWAPFLWAACKLTNSSGGTRRPKTLCNQSGVGGLAGPIEFLHTLSFPARTVVLQAHRPSQVNTPTHSRSPDSTLSEDLFASKIDRESPGWLARTLLRTRRPLVYEGWQWENPHRLPIRLAHRAFSTSRLILNHARSAFVTEPLPAELQLGIMLAVRHPVRRSGSFSEADILLVCRVWNALHRRHFWEKRWLNIRPRSANWASIGDRIKALVRNADVIHNVKLDGVLTDILPTSLEDTVRQCPDFAELATCNVQRIKIGKLDNLNELLLKQILLFHQDKIRHFEFRVGDSVLFLGRSSLFAGSVLLLPNIRRVTVDMSEANPADYLEEMISGSAGQVSFFIAELVGRQNMVRPRQVEIRLVFHPKSVEASRPELTGAHILLAAQICDFTREKLKNVAGLDLVVSFQAPFRKQVALDLAVLRTWARENSILLMNT</sequence>
<keyword evidence="1" id="KW-0732">Signal</keyword>
<name>G3CJV9_MYCMD</name>
<evidence type="ECO:0008006" key="3">
    <source>
        <dbReference type="Google" id="ProtNLM"/>
    </source>
</evidence>
<proteinExistence type="predicted"/>
<accession>G3CJV9</accession>
<evidence type="ECO:0000256" key="1">
    <source>
        <dbReference type="SAM" id="SignalP"/>
    </source>
</evidence>